<evidence type="ECO:0000313" key="14">
    <source>
        <dbReference type="EMBL" id="QDH22580.1"/>
    </source>
</evidence>
<dbReference type="GO" id="GO:0015087">
    <property type="term" value="F:cobalt ion transmembrane transporter activity"/>
    <property type="evidence" value="ECO:0007669"/>
    <property type="project" value="TreeGrafter"/>
</dbReference>
<dbReference type="PANTHER" id="PTHR46494:SF2">
    <property type="entry name" value="MAGNESIUM TRANSPORT PROTEIN CORA"/>
    <property type="match status" value="1"/>
</dbReference>
<reference evidence="14 15" key="1">
    <citation type="submission" date="2019-06" db="EMBL/GenBank/DDBJ databases">
        <title>Saccharibacillus brassicae sp. nov., an endophytic bacterium isolated from Chinese cabbage seeds (Brassica pekinensis).</title>
        <authorList>
            <person name="Jiang L."/>
            <person name="Lee J."/>
            <person name="Kim S.W."/>
        </authorList>
    </citation>
    <scope>NUCLEOTIDE SEQUENCE [LARGE SCALE GENOMIC DNA]</scope>
    <source>
        <strain evidence="15">KCTC 43072 / ATSA2</strain>
    </source>
</reference>
<evidence type="ECO:0000256" key="4">
    <source>
        <dbReference type="ARBA" id="ARBA00022475"/>
    </source>
</evidence>
<evidence type="ECO:0000256" key="9">
    <source>
        <dbReference type="ARBA" id="ARBA00023136"/>
    </source>
</evidence>
<comment type="function">
    <text evidence="11">Mediates influx of magnesium ions. Alternates between open and closed states. Activated by low cytoplasmic Mg(2+) levels. Inactive when cytoplasmic Mg(2+) levels are high.</text>
</comment>
<dbReference type="OrthoDB" id="9803416at2"/>
<dbReference type="CDD" id="cd12821">
    <property type="entry name" value="EcCorA_ZntB-like"/>
    <property type="match status" value="1"/>
</dbReference>
<dbReference type="SUPFAM" id="SSF144083">
    <property type="entry name" value="Magnesium transport protein CorA, transmembrane region"/>
    <property type="match status" value="1"/>
</dbReference>
<keyword evidence="15" id="KW-1185">Reference proteome</keyword>
<sequence>MDNTGLPLIHKRSSDTEDSREWRWYRFADHAEASSHPDCIRDEDTARWLADSTARTHSRTLAMTRPHRGGDNVLNGTLTLDMTPDKRDNNLLLHYFVKKDRLILVGGKNAALTRTDEDELVEAMLSCAAPVEALLMLLSEILEFFFIQSDTFEQHLHELEERMRYRNDRRILQQTVNLRNDLTYWNAQIIPIKEIRYASEETFRRELEHSDGKHVLDLRLRRIGMLQREYDEELDSLLRVDENVTNYRSNDIMKALTVYTVLLTPTTALGAIWGMNFEHMPELSWPLGYAFSLAVILSATGATYWWLKKRGLTEDILSMNMKPGSGNERARAGKKKKKEAES</sequence>
<evidence type="ECO:0000256" key="13">
    <source>
        <dbReference type="SAM" id="Phobius"/>
    </source>
</evidence>
<evidence type="ECO:0000256" key="3">
    <source>
        <dbReference type="ARBA" id="ARBA00022448"/>
    </source>
</evidence>
<keyword evidence="5 13" id="KW-0812">Transmembrane</keyword>
<feature type="transmembrane region" description="Helical" evidence="13">
    <location>
        <begin position="287"/>
        <end position="307"/>
    </location>
</feature>
<protein>
    <recommendedName>
        <fullName evidence="16">Magnesium transporter CorA</fullName>
    </recommendedName>
</protein>
<accession>A0A4Y6V1E7</accession>
<dbReference type="InterPro" id="IPR002523">
    <property type="entry name" value="MgTranspt_CorA/ZnTranspt_ZntB"/>
</dbReference>
<name>A0A4Y6V1E7_SACBS</name>
<keyword evidence="7 13" id="KW-1133">Transmembrane helix</keyword>
<dbReference type="GO" id="GO:0015095">
    <property type="term" value="F:magnesium ion transmembrane transporter activity"/>
    <property type="evidence" value="ECO:0007669"/>
    <property type="project" value="TreeGrafter"/>
</dbReference>
<dbReference type="AlphaFoldDB" id="A0A4Y6V1E7"/>
<evidence type="ECO:0000256" key="11">
    <source>
        <dbReference type="ARBA" id="ARBA00045497"/>
    </source>
</evidence>
<keyword evidence="9 13" id="KW-0472">Membrane</keyword>
<evidence type="ECO:0000313" key="15">
    <source>
        <dbReference type="Proteomes" id="UP000316968"/>
    </source>
</evidence>
<dbReference type="EMBL" id="CP041217">
    <property type="protein sequence ID" value="QDH22580.1"/>
    <property type="molecule type" value="Genomic_DNA"/>
</dbReference>
<evidence type="ECO:0000256" key="7">
    <source>
        <dbReference type="ARBA" id="ARBA00022989"/>
    </source>
</evidence>
<keyword evidence="6" id="KW-0460">Magnesium</keyword>
<evidence type="ECO:0000256" key="10">
    <source>
        <dbReference type="ARBA" id="ARBA00034269"/>
    </source>
</evidence>
<dbReference type="Gene3D" id="1.20.58.340">
    <property type="entry name" value="Magnesium transport protein CorA, transmembrane region"/>
    <property type="match status" value="2"/>
</dbReference>
<dbReference type="PANTHER" id="PTHR46494">
    <property type="entry name" value="CORA FAMILY METAL ION TRANSPORTER (EUROFUNG)"/>
    <property type="match status" value="1"/>
</dbReference>
<evidence type="ECO:0000256" key="5">
    <source>
        <dbReference type="ARBA" id="ARBA00022692"/>
    </source>
</evidence>
<keyword evidence="8" id="KW-0406">Ion transport</keyword>
<dbReference type="GO" id="GO:0000287">
    <property type="term" value="F:magnesium ion binding"/>
    <property type="evidence" value="ECO:0007669"/>
    <property type="project" value="TreeGrafter"/>
</dbReference>
<keyword evidence="4" id="KW-1003">Cell membrane</keyword>
<evidence type="ECO:0000256" key="12">
    <source>
        <dbReference type="SAM" id="MobiDB-lite"/>
    </source>
</evidence>
<comment type="catalytic activity">
    <reaction evidence="10">
        <text>Mg(2+)(in) = Mg(2+)(out)</text>
        <dbReference type="Rhea" id="RHEA:29827"/>
        <dbReference type="ChEBI" id="CHEBI:18420"/>
    </reaction>
</comment>
<dbReference type="FunFam" id="1.20.58.340:FF:000004">
    <property type="entry name" value="Magnesium transport protein CorA"/>
    <property type="match status" value="1"/>
</dbReference>
<dbReference type="InterPro" id="IPR045863">
    <property type="entry name" value="CorA_TM1_TM2"/>
</dbReference>
<feature type="compositionally biased region" description="Basic residues" evidence="12">
    <location>
        <begin position="332"/>
        <end position="342"/>
    </location>
</feature>
<organism evidence="14 15">
    <name type="scientific">Saccharibacillus brassicae</name>
    <dbReference type="NCBI Taxonomy" id="2583377"/>
    <lineage>
        <taxon>Bacteria</taxon>
        <taxon>Bacillati</taxon>
        <taxon>Bacillota</taxon>
        <taxon>Bacilli</taxon>
        <taxon>Bacillales</taxon>
        <taxon>Paenibacillaceae</taxon>
        <taxon>Saccharibacillus</taxon>
    </lineage>
</organism>
<gene>
    <name evidence="14" type="ORF">FFV09_18060</name>
</gene>
<comment type="similarity">
    <text evidence="2">Belongs to the CorA metal ion transporter (MIT) (TC 1.A.35) family.</text>
</comment>
<evidence type="ECO:0000256" key="8">
    <source>
        <dbReference type="ARBA" id="ARBA00023065"/>
    </source>
</evidence>
<dbReference type="GO" id="GO:0050897">
    <property type="term" value="F:cobalt ion binding"/>
    <property type="evidence" value="ECO:0007669"/>
    <property type="project" value="TreeGrafter"/>
</dbReference>
<evidence type="ECO:0000256" key="2">
    <source>
        <dbReference type="ARBA" id="ARBA00009765"/>
    </source>
</evidence>
<feature type="region of interest" description="Disordered" evidence="12">
    <location>
        <begin position="323"/>
        <end position="342"/>
    </location>
</feature>
<evidence type="ECO:0008006" key="16">
    <source>
        <dbReference type="Google" id="ProtNLM"/>
    </source>
</evidence>
<dbReference type="RefSeq" id="WP_141449122.1">
    <property type="nucleotide sequence ID" value="NZ_CP041217.1"/>
</dbReference>
<evidence type="ECO:0000256" key="6">
    <source>
        <dbReference type="ARBA" id="ARBA00022842"/>
    </source>
</evidence>
<dbReference type="Pfam" id="PF01544">
    <property type="entry name" value="CorA"/>
    <property type="match status" value="1"/>
</dbReference>
<dbReference type="KEGG" id="saca:FFV09_18060"/>
<comment type="subcellular location">
    <subcellularLocation>
        <location evidence="1">Cell membrane</location>
        <topology evidence="1">Multi-pass membrane protein</topology>
    </subcellularLocation>
</comment>
<evidence type="ECO:0000256" key="1">
    <source>
        <dbReference type="ARBA" id="ARBA00004651"/>
    </source>
</evidence>
<dbReference type="Proteomes" id="UP000316968">
    <property type="component" value="Chromosome"/>
</dbReference>
<dbReference type="GO" id="GO:0005886">
    <property type="term" value="C:plasma membrane"/>
    <property type="evidence" value="ECO:0007669"/>
    <property type="project" value="UniProtKB-SubCell"/>
</dbReference>
<keyword evidence="3" id="KW-0813">Transport</keyword>
<proteinExistence type="inferred from homology"/>
<feature type="transmembrane region" description="Helical" evidence="13">
    <location>
        <begin position="256"/>
        <end position="275"/>
    </location>
</feature>